<dbReference type="EMBL" id="JAFLNF010000001">
    <property type="protein sequence ID" value="MBO0344208.1"/>
    <property type="molecule type" value="Genomic_DNA"/>
</dbReference>
<dbReference type="Proteomes" id="UP000664779">
    <property type="component" value="Unassembled WGS sequence"/>
</dbReference>
<dbReference type="PANTHER" id="PTHR32243">
    <property type="entry name" value="MALTOSE TRANSPORT SYSTEM PERMEASE-RELATED"/>
    <property type="match status" value="1"/>
</dbReference>
<gene>
    <name evidence="13" type="ORF">J0X15_03150</name>
</gene>
<keyword evidence="14" id="KW-1185">Reference proteome</keyword>
<keyword evidence="7 11" id="KW-0812">Transmembrane</keyword>
<dbReference type="CDD" id="cd06261">
    <property type="entry name" value="TM_PBP2"/>
    <property type="match status" value="1"/>
</dbReference>
<dbReference type="GO" id="GO:0015423">
    <property type="term" value="F:ABC-type maltose transporter activity"/>
    <property type="evidence" value="ECO:0007669"/>
    <property type="project" value="TreeGrafter"/>
</dbReference>
<evidence type="ECO:0000256" key="5">
    <source>
        <dbReference type="ARBA" id="ARBA00022475"/>
    </source>
</evidence>
<feature type="transmembrane region" description="Helical" evidence="11">
    <location>
        <begin position="134"/>
        <end position="155"/>
    </location>
</feature>
<dbReference type="InterPro" id="IPR035906">
    <property type="entry name" value="MetI-like_sf"/>
</dbReference>
<dbReference type="SUPFAM" id="SSF161098">
    <property type="entry name" value="MetI-like"/>
    <property type="match status" value="1"/>
</dbReference>
<name>A0A939EMV4_9HYPH</name>
<comment type="function">
    <text evidence="1">Part of the ABC transporter complex MalEFGK involved in maltose/maltodextrin import. Probably responsible for the translocation of the substrate across the membrane.</text>
</comment>
<evidence type="ECO:0000256" key="3">
    <source>
        <dbReference type="ARBA" id="ARBA00009047"/>
    </source>
</evidence>
<accession>A0A939EMV4</accession>
<evidence type="ECO:0000313" key="13">
    <source>
        <dbReference type="EMBL" id="MBO0344208.1"/>
    </source>
</evidence>
<organism evidence="13 14">
    <name type="scientific">Roseibium limicola</name>
    <dbReference type="NCBI Taxonomy" id="2816037"/>
    <lineage>
        <taxon>Bacteria</taxon>
        <taxon>Pseudomonadati</taxon>
        <taxon>Pseudomonadota</taxon>
        <taxon>Alphaproteobacteria</taxon>
        <taxon>Hyphomicrobiales</taxon>
        <taxon>Stappiaceae</taxon>
        <taxon>Roseibium</taxon>
    </lineage>
</organism>
<proteinExistence type="inferred from homology"/>
<keyword evidence="8 11" id="KW-1133">Transmembrane helix</keyword>
<evidence type="ECO:0000256" key="1">
    <source>
        <dbReference type="ARBA" id="ARBA00002264"/>
    </source>
</evidence>
<dbReference type="PROSITE" id="PS50928">
    <property type="entry name" value="ABC_TM1"/>
    <property type="match status" value="1"/>
</dbReference>
<dbReference type="AlphaFoldDB" id="A0A939EMV4"/>
<evidence type="ECO:0000256" key="4">
    <source>
        <dbReference type="ARBA" id="ARBA00022448"/>
    </source>
</evidence>
<sequence>MSSNFRSWPMTLLLGFLSLPIIVMMVYLFVDTVTDTTAGSLIPDRFTLEHWRFLFDAPQAGRSNIWSVTLNTFIFACSTSAIVVMTSLTSGYALSRLNMPYRRLLLGGVLTLHAFPTVTLIISIFLMLQMTGLYNSLLGVILVKTALELPLGIWVMKGFYDTVPWEIEMAGLTDGASRFTVWRRLVLPQVHPGLAALGLFSFLAAWSEYILPQVLAPDGASQVLATYLQNLIKDDRAPDFNMFKSVGLFYAMPVMIIYLIFNQKLMNIYGGGTKG</sequence>
<comment type="caution">
    <text evidence="13">The sequence shown here is derived from an EMBL/GenBank/DDBJ whole genome shotgun (WGS) entry which is preliminary data.</text>
</comment>
<evidence type="ECO:0000256" key="9">
    <source>
        <dbReference type="ARBA" id="ARBA00023136"/>
    </source>
</evidence>
<feature type="transmembrane region" description="Helical" evidence="11">
    <location>
        <begin position="185"/>
        <end position="206"/>
    </location>
</feature>
<keyword evidence="6" id="KW-0762">Sugar transport</keyword>
<keyword evidence="4 11" id="KW-0813">Transport</keyword>
<evidence type="ECO:0000256" key="8">
    <source>
        <dbReference type="ARBA" id="ARBA00022989"/>
    </source>
</evidence>
<dbReference type="RefSeq" id="WP_206938114.1">
    <property type="nucleotide sequence ID" value="NZ_JAFLNF010000001.1"/>
</dbReference>
<dbReference type="InterPro" id="IPR000515">
    <property type="entry name" value="MetI-like"/>
</dbReference>
<dbReference type="InterPro" id="IPR050901">
    <property type="entry name" value="BP-dep_ABC_trans_perm"/>
</dbReference>
<dbReference type="Pfam" id="PF00528">
    <property type="entry name" value="BPD_transp_1"/>
    <property type="match status" value="1"/>
</dbReference>
<feature type="transmembrane region" description="Helical" evidence="11">
    <location>
        <begin position="242"/>
        <end position="261"/>
    </location>
</feature>
<reference evidence="13" key="1">
    <citation type="submission" date="2021-03" db="EMBL/GenBank/DDBJ databases">
        <title>Roseibium sp. CAU 1637 isolated from Incheon.</title>
        <authorList>
            <person name="Kim W."/>
        </authorList>
    </citation>
    <scope>NUCLEOTIDE SEQUENCE</scope>
    <source>
        <strain evidence="13">CAU 1637</strain>
    </source>
</reference>
<dbReference type="PANTHER" id="PTHR32243:SF50">
    <property type="entry name" value="MALTOSE_MALTODEXTRIN TRANSPORT SYSTEM PERMEASE PROTEIN MALG"/>
    <property type="match status" value="1"/>
</dbReference>
<evidence type="ECO:0000256" key="10">
    <source>
        <dbReference type="ARBA" id="ARBA00041109"/>
    </source>
</evidence>
<feature type="transmembrane region" description="Helical" evidence="11">
    <location>
        <begin position="73"/>
        <end position="92"/>
    </location>
</feature>
<evidence type="ECO:0000256" key="11">
    <source>
        <dbReference type="RuleBase" id="RU363032"/>
    </source>
</evidence>
<keyword evidence="9 11" id="KW-0472">Membrane</keyword>
<evidence type="ECO:0000259" key="12">
    <source>
        <dbReference type="PROSITE" id="PS50928"/>
    </source>
</evidence>
<feature type="transmembrane region" description="Helical" evidence="11">
    <location>
        <begin position="104"/>
        <end position="128"/>
    </location>
</feature>
<comment type="subcellular location">
    <subcellularLocation>
        <location evidence="2 11">Cell membrane</location>
        <topology evidence="2 11">Multi-pass membrane protein</topology>
    </subcellularLocation>
</comment>
<comment type="similarity">
    <text evidence="3">Belongs to the binding-protein-dependent transport system permease family. MalFG subfamily.</text>
</comment>
<evidence type="ECO:0000313" key="14">
    <source>
        <dbReference type="Proteomes" id="UP000664779"/>
    </source>
</evidence>
<keyword evidence="5" id="KW-1003">Cell membrane</keyword>
<dbReference type="GO" id="GO:0042956">
    <property type="term" value="P:maltodextrin transmembrane transport"/>
    <property type="evidence" value="ECO:0007669"/>
    <property type="project" value="TreeGrafter"/>
</dbReference>
<protein>
    <recommendedName>
        <fullName evidence="10">Maltose/maltodextrin transport system permease protein MalG</fullName>
    </recommendedName>
</protein>
<evidence type="ECO:0000256" key="2">
    <source>
        <dbReference type="ARBA" id="ARBA00004651"/>
    </source>
</evidence>
<feature type="transmembrane region" description="Helical" evidence="11">
    <location>
        <begin position="12"/>
        <end position="30"/>
    </location>
</feature>
<evidence type="ECO:0000256" key="7">
    <source>
        <dbReference type="ARBA" id="ARBA00022692"/>
    </source>
</evidence>
<feature type="domain" description="ABC transmembrane type-1" evidence="12">
    <location>
        <begin position="69"/>
        <end position="261"/>
    </location>
</feature>
<dbReference type="GO" id="GO:0005886">
    <property type="term" value="C:plasma membrane"/>
    <property type="evidence" value="ECO:0007669"/>
    <property type="project" value="UniProtKB-SubCell"/>
</dbReference>
<dbReference type="Gene3D" id="1.10.3720.10">
    <property type="entry name" value="MetI-like"/>
    <property type="match status" value="1"/>
</dbReference>
<evidence type="ECO:0000256" key="6">
    <source>
        <dbReference type="ARBA" id="ARBA00022597"/>
    </source>
</evidence>